<dbReference type="OrthoDB" id="33039at10239"/>
<dbReference type="InterPro" id="IPR049239">
    <property type="entry name" value="DUF6874"/>
</dbReference>
<dbReference type="EMBL" id="JQ067084">
    <property type="protein sequence ID" value="ALH23798.1"/>
    <property type="molecule type" value="Genomic_DNA"/>
</dbReference>
<gene>
    <name evidence="2" type="ORF">PaMx25_32</name>
</gene>
<accession>A0A0S0N0E7</accession>
<proteinExistence type="predicted"/>
<organism evidence="2 3">
    <name type="scientific">Pseudomonas phage PaMx25</name>
    <dbReference type="NCBI Taxonomy" id="1175654"/>
    <lineage>
        <taxon>Viruses</taxon>
        <taxon>Duplodnaviria</taxon>
        <taxon>Heunggongvirae</taxon>
        <taxon>Uroviricota</taxon>
        <taxon>Caudoviricetes</taxon>
        <taxon>Queuovirinae</taxon>
        <taxon>Nipunavirus</taxon>
        <taxon>Nipunavirus PaMx25</taxon>
    </lineage>
</organism>
<keyword evidence="3" id="KW-1185">Reference proteome</keyword>
<sequence length="92" mass="10403">MDETLVEEIVLRYRAIVPMTTLGDHLLFMKVLHAHMTHPLQLDALLIATDEDLVHDVEGIAHHFDTNAGAYRELFWPRYAAQCGGQCNHAGH</sequence>
<evidence type="ECO:0000259" key="1">
    <source>
        <dbReference type="Pfam" id="PF21779"/>
    </source>
</evidence>
<feature type="domain" description="DUF6874" evidence="1">
    <location>
        <begin position="2"/>
        <end position="80"/>
    </location>
</feature>
<evidence type="ECO:0000313" key="3">
    <source>
        <dbReference type="Proteomes" id="UP000006182"/>
    </source>
</evidence>
<dbReference type="Proteomes" id="UP000006182">
    <property type="component" value="Segment"/>
</dbReference>
<reference evidence="2 3" key="1">
    <citation type="journal article" date="2012" name="Appl. Environ. Microbiol.">
        <title>High Diversity and Novel Species of Pseudomonas aeruginosa Bacteriophages.</title>
        <authorList>
            <person name="Sepulveda-Robles O."/>
            <person name="Kameyama L."/>
            <person name="Guarneros G."/>
        </authorList>
    </citation>
    <scope>NUCLEOTIDE SEQUENCE [LARGE SCALE GENOMIC DNA]</scope>
</reference>
<dbReference type="Pfam" id="PF21779">
    <property type="entry name" value="DUF6874"/>
    <property type="match status" value="1"/>
</dbReference>
<evidence type="ECO:0000313" key="2">
    <source>
        <dbReference type="EMBL" id="ALH23798.1"/>
    </source>
</evidence>
<protein>
    <recommendedName>
        <fullName evidence="1">DUF6874 domain-containing protein</fullName>
    </recommendedName>
</protein>
<name>A0A0S0N0E7_9CAUD</name>